<dbReference type="SUPFAM" id="SSF82171">
    <property type="entry name" value="DPP6 N-terminal domain-like"/>
    <property type="match status" value="1"/>
</dbReference>
<gene>
    <name evidence="7" type="ordered locus">Bache_0116</name>
</gene>
<keyword evidence="3" id="KW-0802">TPR repeat</keyword>
<organism evidence="7 8">
    <name type="scientific">Bacteroides helcogenes (strain ATCC 35417 / DSM 20613 / JCM 6297 / CCUG 15421 / P 36-108)</name>
    <dbReference type="NCBI Taxonomy" id="693979"/>
    <lineage>
        <taxon>Bacteria</taxon>
        <taxon>Pseudomonadati</taxon>
        <taxon>Bacteroidota</taxon>
        <taxon>Bacteroidia</taxon>
        <taxon>Bacteroidales</taxon>
        <taxon>Bacteroidaceae</taxon>
        <taxon>Bacteroides</taxon>
    </lineage>
</organism>
<dbReference type="InterPro" id="IPR019734">
    <property type="entry name" value="TPR_rpt"/>
</dbReference>
<reference key="1">
    <citation type="submission" date="2010-11" db="EMBL/GenBank/DDBJ databases">
        <title>The complete genome of Bacteroides helcogenes P 36-108.</title>
        <authorList>
            <consortium name="US DOE Joint Genome Institute (JGI-PGF)"/>
            <person name="Lucas S."/>
            <person name="Copeland A."/>
            <person name="Lapidus A."/>
            <person name="Bruce D."/>
            <person name="Goodwin L."/>
            <person name="Pitluck S."/>
            <person name="Kyrpides N."/>
            <person name="Mavromatis K."/>
            <person name="Ivanova N."/>
            <person name="Zeytun A."/>
            <person name="Brettin T."/>
            <person name="Detter J.C."/>
            <person name="Tapia R."/>
            <person name="Han C."/>
            <person name="Land M."/>
            <person name="Hauser L."/>
            <person name="Markowitz V."/>
            <person name="Cheng J.-F."/>
            <person name="Hugenholtz P."/>
            <person name="Woyke T."/>
            <person name="Wu D."/>
            <person name="Gronow S."/>
            <person name="Wellnitz S."/>
            <person name="Brambilla E."/>
            <person name="Klenk H.-P."/>
            <person name="Eisen J.A."/>
        </authorList>
    </citation>
    <scope>NUCLEOTIDE SEQUENCE</scope>
    <source>
        <strain>P 36-108</strain>
    </source>
</reference>
<sequence>MRKKKLQILLSAAAFLFLMEGGTPSFAQERKIGRVERRADRNFIRQKFDKAMTQYETAIKREENIESRAALHLKIARLYFMVREYARASEHYSKAMELRPDLLGVDDVCEYIDALRFQGQARQAEAICLDNAYKDVYSRYQRYQNTLEALAMQHSVQEDPGFSAKRLSLNTDNSEFWIGNYGEQPFYAISYSNFNDPGKLFFHRTHYYVLNETDNPETAFRKPPKYYDYFRKIPADLQNGPVAFSPDMRTMVATVIEYDKKKTTVEMADKKFRPFRTKLFYSILKNNKKRFTKYAPVFPQESMASYAHPYLLNDGKSLLFTSDMPGGYGGFDLYITHWNEENQTWGTPQNLGPQVNTEGDEIFPVVYKGRLIFSSNGLPGFGGYDLFSVFFDKDGVVPGGINHFPYPVNSVFNDYYMCPLDLRTAYFVSDREMESRDDIYYLRTVEDLGTQHGKPFYGMSEENAILGGALLLNGTTENVRPETITLKQYAPEGLLMTLYFDFDSDALTPESVQRLERFVDEMGTYDFSELRFDGFADEIGSDSYNYRLSERRAEQVADFLRARGIDVNFNIQAHGRIKLSPEEVKEEVESYRWPEGGIDWIQVNRRARRVEIYNKR</sequence>
<dbReference type="PRINTS" id="PR01021">
    <property type="entry name" value="OMPADOMAIN"/>
</dbReference>
<dbReference type="Gene3D" id="1.25.40.10">
    <property type="entry name" value="Tetratricopeptide repeat domain"/>
    <property type="match status" value="1"/>
</dbReference>
<evidence type="ECO:0000256" key="4">
    <source>
        <dbReference type="PROSITE-ProRule" id="PRU00473"/>
    </source>
</evidence>
<comment type="subcellular location">
    <subcellularLocation>
        <location evidence="1">Membrane</location>
    </subcellularLocation>
</comment>
<accession>E6SSH4</accession>
<dbReference type="AlphaFoldDB" id="E6SSH4"/>
<dbReference type="CDD" id="cd07185">
    <property type="entry name" value="OmpA_C-like"/>
    <property type="match status" value="1"/>
</dbReference>
<dbReference type="EMBL" id="CP002352">
    <property type="protein sequence ID" value="ADV42146.1"/>
    <property type="molecule type" value="Genomic_DNA"/>
</dbReference>
<reference evidence="7 8" key="2">
    <citation type="journal article" date="2011" name="Stand. Genomic Sci.">
        <title>Complete genome sequence of Bacteroides helcogenes type strain (P 36-108).</title>
        <authorList>
            <person name="Pati A."/>
            <person name="Gronow S."/>
            <person name="Zeytun A."/>
            <person name="Lapidus A."/>
            <person name="Nolan M."/>
            <person name="Hammon N."/>
            <person name="Deshpande S."/>
            <person name="Cheng J.F."/>
            <person name="Tapia R."/>
            <person name="Han C."/>
            <person name="Goodwin L."/>
            <person name="Pitluck S."/>
            <person name="Liolios K."/>
            <person name="Pagani I."/>
            <person name="Ivanova N."/>
            <person name="Mavromatis K."/>
            <person name="Chen A."/>
            <person name="Palaniappan K."/>
            <person name="Land M."/>
            <person name="Hauser L."/>
            <person name="Chang Y.J."/>
            <person name="Jeffries C.D."/>
            <person name="Detter J.C."/>
            <person name="Brambilla E."/>
            <person name="Rohde M."/>
            <person name="Goker M."/>
            <person name="Woyke T."/>
            <person name="Bristow J."/>
            <person name="Eisen J.A."/>
            <person name="Markowitz V."/>
            <person name="Hugenholtz P."/>
            <person name="Kyrpides N.C."/>
            <person name="Klenk H.P."/>
            <person name="Lucas S."/>
        </authorList>
    </citation>
    <scope>NUCLEOTIDE SEQUENCE [LARGE SCALE GENOMIC DNA]</scope>
    <source>
        <strain evidence="8">ATCC 35417 / DSM 20613 / JCM 6297 / CCUG 15421 / P 36-108</strain>
    </source>
</reference>
<evidence type="ECO:0000256" key="3">
    <source>
        <dbReference type="PROSITE-ProRule" id="PRU00339"/>
    </source>
</evidence>
<dbReference type="PROSITE" id="PS50005">
    <property type="entry name" value="TPR"/>
    <property type="match status" value="1"/>
</dbReference>
<feature type="domain" description="OmpA-like" evidence="6">
    <location>
        <begin position="487"/>
        <end position="616"/>
    </location>
</feature>
<dbReference type="InterPro" id="IPR006665">
    <property type="entry name" value="OmpA-like"/>
</dbReference>
<evidence type="ECO:0000313" key="8">
    <source>
        <dbReference type="Proteomes" id="UP000008630"/>
    </source>
</evidence>
<dbReference type="InterPro" id="IPR006664">
    <property type="entry name" value="OMP_bac"/>
</dbReference>
<evidence type="ECO:0000256" key="1">
    <source>
        <dbReference type="ARBA" id="ARBA00004370"/>
    </source>
</evidence>
<evidence type="ECO:0000256" key="2">
    <source>
        <dbReference type="ARBA" id="ARBA00023136"/>
    </source>
</evidence>
<dbReference type="KEGG" id="bhl:Bache_0116"/>
<dbReference type="PROSITE" id="PS51123">
    <property type="entry name" value="OMPA_2"/>
    <property type="match status" value="1"/>
</dbReference>
<dbReference type="STRING" id="693979.Bache_0116"/>
<name>E6SSH4_BACT6</name>
<evidence type="ECO:0000256" key="5">
    <source>
        <dbReference type="SAM" id="SignalP"/>
    </source>
</evidence>
<dbReference type="Proteomes" id="UP000008630">
    <property type="component" value="Chromosome"/>
</dbReference>
<proteinExistence type="predicted"/>
<keyword evidence="2 4" id="KW-0472">Membrane</keyword>
<dbReference type="SMART" id="SM00028">
    <property type="entry name" value="TPR"/>
    <property type="match status" value="1"/>
</dbReference>
<protein>
    <submittedName>
        <fullName evidence="7">OmpA/MotB domain protein</fullName>
    </submittedName>
</protein>
<dbReference type="HOGENOM" id="CLU_421302_0_0_10"/>
<feature type="signal peptide" evidence="5">
    <location>
        <begin position="1"/>
        <end position="27"/>
    </location>
</feature>
<feature type="repeat" description="TPR" evidence="3">
    <location>
        <begin position="69"/>
        <end position="102"/>
    </location>
</feature>
<dbReference type="PATRIC" id="fig|693979.3.peg.123"/>
<dbReference type="GO" id="GO:0016020">
    <property type="term" value="C:membrane"/>
    <property type="evidence" value="ECO:0007669"/>
    <property type="project" value="UniProtKB-SubCell"/>
</dbReference>
<keyword evidence="5" id="KW-0732">Signal</keyword>
<dbReference type="eggNOG" id="COG2885">
    <property type="taxonomic scope" value="Bacteria"/>
</dbReference>
<evidence type="ECO:0000259" key="6">
    <source>
        <dbReference type="PROSITE" id="PS51123"/>
    </source>
</evidence>
<dbReference type="Pfam" id="PF00691">
    <property type="entry name" value="OmpA"/>
    <property type="match status" value="1"/>
</dbReference>
<dbReference type="InterPro" id="IPR036737">
    <property type="entry name" value="OmpA-like_sf"/>
</dbReference>
<dbReference type="OrthoDB" id="1488841at2"/>
<evidence type="ECO:0000313" key="7">
    <source>
        <dbReference type="EMBL" id="ADV42146.1"/>
    </source>
</evidence>
<dbReference type="Gene3D" id="3.30.1330.60">
    <property type="entry name" value="OmpA-like domain"/>
    <property type="match status" value="1"/>
</dbReference>
<dbReference type="InterPro" id="IPR011990">
    <property type="entry name" value="TPR-like_helical_dom_sf"/>
</dbReference>
<keyword evidence="8" id="KW-1185">Reference proteome</keyword>
<dbReference type="SUPFAM" id="SSF103088">
    <property type="entry name" value="OmpA-like"/>
    <property type="match status" value="1"/>
</dbReference>
<dbReference type="RefSeq" id="WP_013545784.1">
    <property type="nucleotide sequence ID" value="NC_014933.1"/>
</dbReference>
<dbReference type="SUPFAM" id="SSF48452">
    <property type="entry name" value="TPR-like"/>
    <property type="match status" value="1"/>
</dbReference>
<feature type="chain" id="PRO_5003211057" evidence="5">
    <location>
        <begin position="28"/>
        <end position="616"/>
    </location>
</feature>